<name>A0A553QDF3_9TELE</name>
<gene>
    <name evidence="2" type="ORF">DNTS_022780</name>
</gene>
<feature type="transmembrane region" description="Helical" evidence="1">
    <location>
        <begin position="38"/>
        <end position="62"/>
    </location>
</feature>
<dbReference type="EMBL" id="SRMA01026077">
    <property type="protein sequence ID" value="TRY87963.1"/>
    <property type="molecule type" value="Genomic_DNA"/>
</dbReference>
<reference evidence="2 3" key="1">
    <citation type="journal article" date="2019" name="Sci. Data">
        <title>Hybrid genome assembly and annotation of Danionella translucida.</title>
        <authorList>
            <person name="Kadobianskyi M."/>
            <person name="Schulze L."/>
            <person name="Schuelke M."/>
            <person name="Judkewitz B."/>
        </authorList>
    </citation>
    <scope>NUCLEOTIDE SEQUENCE [LARGE SCALE GENOMIC DNA]</scope>
    <source>
        <strain evidence="2 3">Bolton</strain>
    </source>
</reference>
<accession>A0A553QDF3</accession>
<keyword evidence="1" id="KW-0812">Transmembrane</keyword>
<keyword evidence="1" id="KW-1133">Transmembrane helix</keyword>
<evidence type="ECO:0000313" key="3">
    <source>
        <dbReference type="Proteomes" id="UP000316079"/>
    </source>
</evidence>
<comment type="caution">
    <text evidence="2">The sequence shown here is derived from an EMBL/GenBank/DDBJ whole genome shotgun (WGS) entry which is preliminary data.</text>
</comment>
<evidence type="ECO:0000313" key="2">
    <source>
        <dbReference type="EMBL" id="TRY87963.1"/>
    </source>
</evidence>
<dbReference type="Proteomes" id="UP000316079">
    <property type="component" value="Unassembled WGS sequence"/>
</dbReference>
<sequence>MTTGVPLKFSNSTRLYINESSKEPSCHNQTMTNGHNMLHWRIGLIISGLLNGLLLFLLIGLLKVFVFGKSIKEPGQRNTEENQEGDELQYATVDFSKVRKKSRSSQDKSTYAALNLPMT</sequence>
<dbReference type="AlphaFoldDB" id="A0A553QDF3"/>
<keyword evidence="3" id="KW-1185">Reference proteome</keyword>
<proteinExistence type="predicted"/>
<protein>
    <submittedName>
        <fullName evidence="2">Uncharacterized protein</fullName>
    </submittedName>
</protein>
<evidence type="ECO:0000256" key="1">
    <source>
        <dbReference type="SAM" id="Phobius"/>
    </source>
</evidence>
<keyword evidence="1" id="KW-0472">Membrane</keyword>
<organism evidence="2 3">
    <name type="scientific">Danionella cerebrum</name>
    <dbReference type="NCBI Taxonomy" id="2873325"/>
    <lineage>
        <taxon>Eukaryota</taxon>
        <taxon>Metazoa</taxon>
        <taxon>Chordata</taxon>
        <taxon>Craniata</taxon>
        <taxon>Vertebrata</taxon>
        <taxon>Euteleostomi</taxon>
        <taxon>Actinopterygii</taxon>
        <taxon>Neopterygii</taxon>
        <taxon>Teleostei</taxon>
        <taxon>Ostariophysi</taxon>
        <taxon>Cypriniformes</taxon>
        <taxon>Danionidae</taxon>
        <taxon>Danioninae</taxon>
        <taxon>Danionella</taxon>
    </lineage>
</organism>